<accession>A0A9P6N7L7</accession>
<comment type="caution">
    <text evidence="1">The sequence shown here is derived from an EMBL/GenBank/DDBJ whole genome shotgun (WGS) entry which is preliminary data.</text>
</comment>
<feature type="non-terminal residue" evidence="1">
    <location>
        <position position="1"/>
    </location>
</feature>
<dbReference type="Proteomes" id="UP000886653">
    <property type="component" value="Unassembled WGS sequence"/>
</dbReference>
<organism evidence="1 2">
    <name type="scientific">Cronartium quercuum f. sp. fusiforme G11</name>
    <dbReference type="NCBI Taxonomy" id="708437"/>
    <lineage>
        <taxon>Eukaryota</taxon>
        <taxon>Fungi</taxon>
        <taxon>Dikarya</taxon>
        <taxon>Basidiomycota</taxon>
        <taxon>Pucciniomycotina</taxon>
        <taxon>Pucciniomycetes</taxon>
        <taxon>Pucciniales</taxon>
        <taxon>Coleosporiaceae</taxon>
        <taxon>Cronartium</taxon>
    </lineage>
</organism>
<dbReference type="EMBL" id="MU168255">
    <property type="protein sequence ID" value="KAG0138903.1"/>
    <property type="molecule type" value="Genomic_DNA"/>
</dbReference>
<proteinExistence type="predicted"/>
<reference evidence="1" key="1">
    <citation type="submission" date="2013-11" db="EMBL/GenBank/DDBJ databases">
        <title>Genome sequence of the fusiform rust pathogen reveals effectors for host alternation and coevolution with pine.</title>
        <authorList>
            <consortium name="DOE Joint Genome Institute"/>
            <person name="Smith K."/>
            <person name="Pendleton A."/>
            <person name="Kubisiak T."/>
            <person name="Anderson C."/>
            <person name="Salamov A."/>
            <person name="Aerts A."/>
            <person name="Riley R."/>
            <person name="Clum A."/>
            <person name="Lindquist E."/>
            <person name="Ence D."/>
            <person name="Campbell M."/>
            <person name="Kronenberg Z."/>
            <person name="Feau N."/>
            <person name="Dhillon B."/>
            <person name="Hamelin R."/>
            <person name="Burleigh J."/>
            <person name="Smith J."/>
            <person name="Yandell M."/>
            <person name="Nelson C."/>
            <person name="Grigoriev I."/>
            <person name="Davis J."/>
        </authorList>
    </citation>
    <scope>NUCLEOTIDE SEQUENCE</scope>
    <source>
        <strain evidence="1">G11</strain>
    </source>
</reference>
<dbReference type="AlphaFoldDB" id="A0A9P6N7L7"/>
<evidence type="ECO:0000313" key="2">
    <source>
        <dbReference type="Proteomes" id="UP000886653"/>
    </source>
</evidence>
<keyword evidence="2" id="KW-1185">Reference proteome</keyword>
<sequence length="121" mass="14007">FKTVNKRITDALEKSEKGQASVIFQLRSGHCPLRIHLHRIGAEPDPRCEVCKVKEIPTHFLAYCKKYKEHQRALRKELKKEKIRVDTISATAIPENPKTFTFVAKYVKATGRFIHLKSYSN</sequence>
<protein>
    <submittedName>
        <fullName evidence="1">Uncharacterized protein</fullName>
    </submittedName>
</protein>
<name>A0A9P6N7L7_9BASI</name>
<dbReference type="OrthoDB" id="3267074at2759"/>
<evidence type="ECO:0000313" key="1">
    <source>
        <dbReference type="EMBL" id="KAG0138903.1"/>
    </source>
</evidence>
<gene>
    <name evidence="1" type="ORF">CROQUDRAFT_55510</name>
</gene>